<evidence type="ECO:0000313" key="6">
    <source>
        <dbReference type="Proteomes" id="UP000028703"/>
    </source>
</evidence>
<keyword evidence="4" id="KW-0812">Transmembrane</keyword>
<name>A0A085ZEH0_9FLAO</name>
<evidence type="ECO:0000313" key="5">
    <source>
        <dbReference type="EMBL" id="KFF02834.1"/>
    </source>
</evidence>
<dbReference type="GO" id="GO:0030246">
    <property type="term" value="F:carbohydrate binding"/>
    <property type="evidence" value="ECO:0007669"/>
    <property type="project" value="InterPro"/>
</dbReference>
<evidence type="ECO:0000256" key="2">
    <source>
        <dbReference type="ARBA" id="ARBA00011245"/>
    </source>
</evidence>
<evidence type="ECO:0000256" key="3">
    <source>
        <dbReference type="ARBA" id="ARBA00022837"/>
    </source>
</evidence>
<keyword evidence="3" id="KW-0106">Calcium</keyword>
<evidence type="ECO:0000256" key="1">
    <source>
        <dbReference type="ARBA" id="ARBA00001913"/>
    </source>
</evidence>
<dbReference type="eggNOG" id="COG3250">
    <property type="taxonomic scope" value="Bacteria"/>
</dbReference>
<evidence type="ECO:0000256" key="4">
    <source>
        <dbReference type="SAM" id="Phobius"/>
    </source>
</evidence>
<gene>
    <name evidence="5" type="ORF">IX38_12790</name>
</gene>
<comment type="cofactor">
    <cofactor evidence="1">
        <name>Ca(2+)</name>
        <dbReference type="ChEBI" id="CHEBI:29108"/>
    </cofactor>
</comment>
<dbReference type="EMBL" id="JPRO01000010">
    <property type="protein sequence ID" value="KFF02834.1"/>
    <property type="molecule type" value="Genomic_DNA"/>
</dbReference>
<dbReference type="SUPFAM" id="SSF74650">
    <property type="entry name" value="Galactose mutarotase-like"/>
    <property type="match status" value="1"/>
</dbReference>
<dbReference type="STRING" id="421531.IX38_12790"/>
<comment type="caution">
    <text evidence="5">The sequence shown here is derived from an EMBL/GenBank/DDBJ whole genome shotgun (WGS) entry which is preliminary data.</text>
</comment>
<dbReference type="GO" id="GO:0005975">
    <property type="term" value="P:carbohydrate metabolic process"/>
    <property type="evidence" value="ECO:0007669"/>
    <property type="project" value="InterPro"/>
</dbReference>
<reference evidence="5 6" key="1">
    <citation type="submission" date="2014-07" db="EMBL/GenBank/DDBJ databases">
        <title>Genome of Chryseobacterium luteum DSM 18605.</title>
        <authorList>
            <person name="Stropko S.J."/>
            <person name="Pipes S.E."/>
            <person name="Newman J.D."/>
        </authorList>
    </citation>
    <scope>NUCLEOTIDE SEQUENCE [LARGE SCALE GENOMIC DNA]</scope>
    <source>
        <strain evidence="5 6">DSM 18605</strain>
    </source>
</reference>
<keyword evidence="6" id="KW-1185">Reference proteome</keyword>
<organism evidence="5 6">
    <name type="scientific">Chryseobacterium luteum</name>
    <dbReference type="NCBI Taxonomy" id="421531"/>
    <lineage>
        <taxon>Bacteria</taxon>
        <taxon>Pseudomonadati</taxon>
        <taxon>Bacteroidota</taxon>
        <taxon>Flavobacteriia</taxon>
        <taxon>Flavobacteriales</taxon>
        <taxon>Weeksellaceae</taxon>
        <taxon>Chryseobacterium group</taxon>
        <taxon>Chryseobacterium</taxon>
    </lineage>
</organism>
<dbReference type="InterPro" id="IPR011013">
    <property type="entry name" value="Gal_mutarotase_sf_dom"/>
</dbReference>
<sequence>MVIDHSVEDLNLGLTKKQQHPVDLPPRHKVFLNIDLKQCGLGGDDMEISTYLLQFLIAFLFITICLSGYCRIE</sequence>
<dbReference type="RefSeq" id="WP_034705346.1">
    <property type="nucleotide sequence ID" value="NZ_JPRO01000010.1"/>
</dbReference>
<feature type="transmembrane region" description="Helical" evidence="4">
    <location>
        <begin position="51"/>
        <end position="70"/>
    </location>
</feature>
<accession>A0A085ZEH0</accession>
<dbReference type="InterPro" id="IPR014718">
    <property type="entry name" value="GH-type_carb-bd"/>
</dbReference>
<keyword evidence="4" id="KW-0472">Membrane</keyword>
<comment type="subunit">
    <text evidence="2">Monomer.</text>
</comment>
<protein>
    <submittedName>
        <fullName evidence="5">Uncharacterized protein</fullName>
    </submittedName>
</protein>
<dbReference type="OrthoDB" id="9801077at2"/>
<dbReference type="Proteomes" id="UP000028703">
    <property type="component" value="Unassembled WGS sequence"/>
</dbReference>
<dbReference type="GO" id="GO:0003824">
    <property type="term" value="F:catalytic activity"/>
    <property type="evidence" value="ECO:0007669"/>
    <property type="project" value="InterPro"/>
</dbReference>
<dbReference type="AlphaFoldDB" id="A0A085ZEH0"/>
<dbReference type="Gene3D" id="2.70.98.10">
    <property type="match status" value="1"/>
</dbReference>
<proteinExistence type="predicted"/>
<keyword evidence="4" id="KW-1133">Transmembrane helix</keyword>